<dbReference type="PROSITE" id="PS50112">
    <property type="entry name" value="PAS"/>
    <property type="match status" value="1"/>
</dbReference>
<evidence type="ECO:0000259" key="3">
    <source>
        <dbReference type="PROSITE" id="PS50887"/>
    </source>
</evidence>
<dbReference type="CDD" id="cd01949">
    <property type="entry name" value="GGDEF"/>
    <property type="match status" value="1"/>
</dbReference>
<dbReference type="InterPro" id="IPR013655">
    <property type="entry name" value="PAS_fold_3"/>
</dbReference>
<dbReference type="RefSeq" id="WP_394399405.1">
    <property type="nucleotide sequence ID" value="NZ_JBIGHW010000009.1"/>
</dbReference>
<dbReference type="CDD" id="cd00130">
    <property type="entry name" value="PAS"/>
    <property type="match status" value="2"/>
</dbReference>
<dbReference type="InterPro" id="IPR035965">
    <property type="entry name" value="PAS-like_dom_sf"/>
</dbReference>
<dbReference type="Gene3D" id="3.30.450.20">
    <property type="entry name" value="PAS domain"/>
    <property type="match status" value="2"/>
</dbReference>
<accession>A0ABW7FLU3</accession>
<dbReference type="NCBIfam" id="TIGR00254">
    <property type="entry name" value="GGDEF"/>
    <property type="match status" value="1"/>
</dbReference>
<gene>
    <name evidence="4" type="ORF">ACG0Z3_16590</name>
</gene>
<evidence type="ECO:0000259" key="1">
    <source>
        <dbReference type="PROSITE" id="PS50112"/>
    </source>
</evidence>
<dbReference type="NCBIfam" id="TIGR00229">
    <property type="entry name" value="sensory_box"/>
    <property type="match status" value="1"/>
</dbReference>
<sequence length="419" mass="46818">MTDKLGLLLADGPPATLLSHSHELWWREDAQGCLREVSASVLPLCGWPAEALLGQPVSRLLEAGRYAGDAGGRALLLARERPPRWVALHTSPLVDALGRPDGRWVLARDLTEQLRLEARLQHSERRYLELGETASEGVAVVQDWCFKFVNRHLCEFVGFPEEALLGRPFLDFILEDDHELLESNHRKRLQGVPMPMRYEYRVKTRERGVRWLEMGGSLIDWQGRPATINYINYINDVTSRKELEAQVRQLAFVDALTGLPNRRLLDDRLRMAVNQRPRTGLHGAVLFVDLDHFKPLNDTHGHAAGDQLLVTVAQRLQAAVRVSDSVVRLGGDEFVVMLTPLPAEPELARHQAESVAAKLRERLAQTYVLRLPGGPGGERCIEHPGSASIGVAVFGPQDDSPEAVLQRADQAMYRAKAAR</sequence>
<dbReference type="Proteomes" id="UP001606301">
    <property type="component" value="Unassembled WGS sequence"/>
</dbReference>
<keyword evidence="5" id="KW-1185">Reference proteome</keyword>
<dbReference type="EMBL" id="JBIGHW010000009">
    <property type="protein sequence ID" value="MFG6442303.1"/>
    <property type="molecule type" value="Genomic_DNA"/>
</dbReference>
<dbReference type="Gene3D" id="3.30.70.270">
    <property type="match status" value="1"/>
</dbReference>
<evidence type="ECO:0000259" key="2">
    <source>
        <dbReference type="PROSITE" id="PS50113"/>
    </source>
</evidence>
<dbReference type="GO" id="GO:0052621">
    <property type="term" value="F:diguanylate cyclase activity"/>
    <property type="evidence" value="ECO:0007669"/>
    <property type="project" value="UniProtKB-EC"/>
</dbReference>
<dbReference type="InterPro" id="IPR052155">
    <property type="entry name" value="Biofilm_reg_signaling"/>
</dbReference>
<protein>
    <submittedName>
        <fullName evidence="4">Diguanylate cyclase domain-containing protein</fullName>
        <ecNumber evidence="4">2.7.7.65</ecNumber>
    </submittedName>
</protein>
<feature type="domain" description="PAC" evidence="2">
    <location>
        <begin position="70"/>
        <end position="122"/>
    </location>
</feature>
<dbReference type="InterPro" id="IPR000160">
    <property type="entry name" value="GGDEF_dom"/>
</dbReference>
<proteinExistence type="predicted"/>
<feature type="domain" description="GGDEF" evidence="3">
    <location>
        <begin position="281"/>
        <end position="419"/>
    </location>
</feature>
<dbReference type="EC" id="2.7.7.65" evidence="4"/>
<dbReference type="SUPFAM" id="SSF55785">
    <property type="entry name" value="PYP-like sensor domain (PAS domain)"/>
    <property type="match status" value="2"/>
</dbReference>
<feature type="domain" description="PAC" evidence="2">
    <location>
        <begin position="196"/>
        <end position="249"/>
    </location>
</feature>
<dbReference type="InterPro" id="IPR000700">
    <property type="entry name" value="PAS-assoc_C"/>
</dbReference>
<dbReference type="SUPFAM" id="SSF55073">
    <property type="entry name" value="Nucleotide cyclase"/>
    <property type="match status" value="1"/>
</dbReference>
<evidence type="ECO:0000313" key="5">
    <source>
        <dbReference type="Proteomes" id="UP001606301"/>
    </source>
</evidence>
<dbReference type="Pfam" id="PF08447">
    <property type="entry name" value="PAS_3"/>
    <property type="match status" value="1"/>
</dbReference>
<dbReference type="Pfam" id="PF00990">
    <property type="entry name" value="GGDEF"/>
    <property type="match status" value="1"/>
</dbReference>
<dbReference type="PROSITE" id="PS50887">
    <property type="entry name" value="GGDEF"/>
    <property type="match status" value="1"/>
</dbReference>
<feature type="domain" description="PAS" evidence="1">
    <location>
        <begin position="148"/>
        <end position="192"/>
    </location>
</feature>
<dbReference type="PANTHER" id="PTHR44757">
    <property type="entry name" value="DIGUANYLATE CYCLASE DGCP"/>
    <property type="match status" value="1"/>
</dbReference>
<dbReference type="InterPro" id="IPR029787">
    <property type="entry name" value="Nucleotide_cyclase"/>
</dbReference>
<reference evidence="4 5" key="1">
    <citation type="submission" date="2024-08" db="EMBL/GenBank/DDBJ databases">
        <authorList>
            <person name="Lu H."/>
        </authorList>
    </citation>
    <scope>NUCLEOTIDE SEQUENCE [LARGE SCALE GENOMIC DNA]</scope>
    <source>
        <strain evidence="4 5">LKC17W</strain>
    </source>
</reference>
<dbReference type="PANTHER" id="PTHR44757:SF2">
    <property type="entry name" value="BIOFILM ARCHITECTURE MAINTENANCE PROTEIN MBAA"/>
    <property type="match status" value="1"/>
</dbReference>
<name>A0ABW7FLU3_9BURK</name>
<keyword evidence="4" id="KW-0808">Transferase</keyword>
<evidence type="ECO:0000313" key="4">
    <source>
        <dbReference type="EMBL" id="MFG6442303.1"/>
    </source>
</evidence>
<comment type="caution">
    <text evidence="4">The sequence shown here is derived from an EMBL/GenBank/DDBJ whole genome shotgun (WGS) entry which is preliminary data.</text>
</comment>
<dbReference type="SMART" id="SM00267">
    <property type="entry name" value="GGDEF"/>
    <property type="match status" value="1"/>
</dbReference>
<keyword evidence="4" id="KW-0548">Nucleotidyltransferase</keyword>
<dbReference type="InterPro" id="IPR000014">
    <property type="entry name" value="PAS"/>
</dbReference>
<organism evidence="4 5">
    <name type="scientific">Pelomonas margarita</name>
    <dbReference type="NCBI Taxonomy" id="3299031"/>
    <lineage>
        <taxon>Bacteria</taxon>
        <taxon>Pseudomonadati</taxon>
        <taxon>Pseudomonadota</taxon>
        <taxon>Betaproteobacteria</taxon>
        <taxon>Burkholderiales</taxon>
        <taxon>Sphaerotilaceae</taxon>
        <taxon>Roseateles</taxon>
    </lineage>
</organism>
<dbReference type="PROSITE" id="PS50113">
    <property type="entry name" value="PAC"/>
    <property type="match status" value="2"/>
</dbReference>
<dbReference type="InterPro" id="IPR043128">
    <property type="entry name" value="Rev_trsase/Diguanyl_cyclase"/>
</dbReference>
<dbReference type="SMART" id="SM00091">
    <property type="entry name" value="PAS"/>
    <property type="match status" value="2"/>
</dbReference>